<organism evidence="8 9">
    <name type="scientific">Caproicibacter fermentans</name>
    <dbReference type="NCBI Taxonomy" id="2576756"/>
    <lineage>
        <taxon>Bacteria</taxon>
        <taxon>Bacillati</taxon>
        <taxon>Bacillota</taxon>
        <taxon>Clostridia</taxon>
        <taxon>Eubacteriales</taxon>
        <taxon>Acutalibacteraceae</taxon>
        <taxon>Caproicibacter</taxon>
    </lineage>
</organism>
<keyword evidence="6" id="KW-0663">Pyridoxal phosphate</keyword>
<evidence type="ECO:0000256" key="3">
    <source>
        <dbReference type="ARBA" id="ARBA00011738"/>
    </source>
</evidence>
<sequence>MNLRLADRMENAINPFISDILRATARKDLISFGGGLPNPASFPVREISEAAQKVLSEDGAGALQYSTAEGYPPLRELIAARYQKRFGITVDPADILMTTGSQQGLDLLAKLFLNKGDDLLIERPGYLGAIQAFNIYQPNYHAVPLRKDGADTDVLEEILKSCSPKLFYAVPNFQNPSGLTYSEQNRKRVAELMKKSGTIFVEDDPYGELRFAGSEMPCMKSFLGEDVIMLGTFSKIISPAIRLGWVCAKPEIMKYLVAAKQAADIHSDYFAERMVCQYLQDNDLDAHIEKIRTMYQERKNCMVEMARRYFPQDVSFTDPEGGMFMWVTLPEGMSAVELNKIAAEKNVAFVPGDPFYVGERNVNTFRMSYTNSDANVIEKGIRCLGDAMREMTASR</sequence>
<reference evidence="8 9" key="1">
    <citation type="submission" date="2020-08" db="EMBL/GenBank/DDBJ databases">
        <title>The isolate Caproiciproducens sp. 7D4C2 produces n-caproate at mildly acidic conditions from hexoses: genome and rBOX comparison with related strains and chain-elongating bacteria.</title>
        <authorList>
            <person name="Esquivel-Elizondo S."/>
            <person name="Bagci C."/>
            <person name="Temovska M."/>
            <person name="Jeon B.S."/>
            <person name="Bessarab I."/>
            <person name="Williams R.B.H."/>
            <person name="Huson D.H."/>
            <person name="Angenent L.T."/>
        </authorList>
    </citation>
    <scope>NUCLEOTIDE SEQUENCE [LARGE SCALE GENOMIC DNA]</scope>
    <source>
        <strain evidence="8 9">7D4C2</strain>
    </source>
</reference>
<comment type="subunit">
    <text evidence="3">Homodimer.</text>
</comment>
<dbReference type="KEGG" id="cfem:HCR03_05610"/>
<dbReference type="InterPro" id="IPR050859">
    <property type="entry name" value="Class-I_PLP-dep_aminotransf"/>
</dbReference>
<dbReference type="GO" id="GO:1901605">
    <property type="term" value="P:alpha-amino acid metabolic process"/>
    <property type="evidence" value="ECO:0007669"/>
    <property type="project" value="TreeGrafter"/>
</dbReference>
<dbReference type="GO" id="GO:0008483">
    <property type="term" value="F:transaminase activity"/>
    <property type="evidence" value="ECO:0007669"/>
    <property type="project" value="UniProtKB-KW"/>
</dbReference>
<dbReference type="FunFam" id="3.40.640.10:FF:000053">
    <property type="entry name" value="Aminotransferase, class I"/>
    <property type="match status" value="1"/>
</dbReference>
<feature type="domain" description="Aminotransferase class I/classII large" evidence="7">
    <location>
        <begin position="41"/>
        <end position="380"/>
    </location>
</feature>
<comment type="cofactor">
    <cofactor evidence="1">
        <name>pyridoxal 5'-phosphate</name>
        <dbReference type="ChEBI" id="CHEBI:597326"/>
    </cofactor>
</comment>
<evidence type="ECO:0000256" key="2">
    <source>
        <dbReference type="ARBA" id="ARBA00007441"/>
    </source>
</evidence>
<dbReference type="Pfam" id="PF00155">
    <property type="entry name" value="Aminotran_1_2"/>
    <property type="match status" value="1"/>
</dbReference>
<evidence type="ECO:0000256" key="4">
    <source>
        <dbReference type="ARBA" id="ARBA00022576"/>
    </source>
</evidence>
<dbReference type="EMBL" id="CP060286">
    <property type="protein sequence ID" value="QNK41725.1"/>
    <property type="molecule type" value="Genomic_DNA"/>
</dbReference>
<name>A0A7G8TDN4_9FIRM</name>
<dbReference type="PANTHER" id="PTHR42790:SF19">
    <property type="entry name" value="KYNURENINE_ALPHA-AMINOADIPATE AMINOTRANSFERASE, MITOCHONDRIAL"/>
    <property type="match status" value="1"/>
</dbReference>
<evidence type="ECO:0000313" key="9">
    <source>
        <dbReference type="Proteomes" id="UP000515909"/>
    </source>
</evidence>
<evidence type="ECO:0000256" key="1">
    <source>
        <dbReference type="ARBA" id="ARBA00001933"/>
    </source>
</evidence>
<gene>
    <name evidence="8" type="ORF">HCR03_05610</name>
</gene>
<evidence type="ECO:0000259" key="7">
    <source>
        <dbReference type="Pfam" id="PF00155"/>
    </source>
</evidence>
<dbReference type="CDD" id="cd00609">
    <property type="entry name" value="AAT_like"/>
    <property type="match status" value="1"/>
</dbReference>
<dbReference type="AlphaFoldDB" id="A0A7G8TDN4"/>
<dbReference type="PANTHER" id="PTHR42790">
    <property type="entry name" value="AMINOTRANSFERASE"/>
    <property type="match status" value="1"/>
</dbReference>
<dbReference type="Gene3D" id="3.90.1150.10">
    <property type="entry name" value="Aspartate Aminotransferase, domain 1"/>
    <property type="match status" value="1"/>
</dbReference>
<dbReference type="SUPFAM" id="SSF53383">
    <property type="entry name" value="PLP-dependent transferases"/>
    <property type="match status" value="1"/>
</dbReference>
<accession>A0A7G8TDN4</accession>
<dbReference type="InterPro" id="IPR015422">
    <property type="entry name" value="PyrdxlP-dep_Trfase_small"/>
</dbReference>
<dbReference type="Proteomes" id="UP000515909">
    <property type="component" value="Chromosome"/>
</dbReference>
<proteinExistence type="inferred from homology"/>
<comment type="similarity">
    <text evidence="2">Belongs to the class-I pyridoxal-phosphate-dependent aminotransferase family.</text>
</comment>
<evidence type="ECO:0000313" key="8">
    <source>
        <dbReference type="EMBL" id="QNK41725.1"/>
    </source>
</evidence>
<dbReference type="InterPro" id="IPR015424">
    <property type="entry name" value="PyrdxlP-dep_Trfase"/>
</dbReference>
<dbReference type="InterPro" id="IPR004839">
    <property type="entry name" value="Aminotransferase_I/II_large"/>
</dbReference>
<dbReference type="RefSeq" id="WP_187037039.1">
    <property type="nucleotide sequence ID" value="NZ_CP060286.1"/>
</dbReference>
<dbReference type="Gene3D" id="3.40.640.10">
    <property type="entry name" value="Type I PLP-dependent aspartate aminotransferase-like (Major domain)"/>
    <property type="match status" value="1"/>
</dbReference>
<keyword evidence="5 8" id="KW-0808">Transferase</keyword>
<protein>
    <submittedName>
        <fullName evidence="8">PLP-dependent aminotransferase family protein</fullName>
    </submittedName>
</protein>
<dbReference type="InterPro" id="IPR015421">
    <property type="entry name" value="PyrdxlP-dep_Trfase_major"/>
</dbReference>
<dbReference type="GO" id="GO:0030170">
    <property type="term" value="F:pyridoxal phosphate binding"/>
    <property type="evidence" value="ECO:0007669"/>
    <property type="project" value="InterPro"/>
</dbReference>
<evidence type="ECO:0000256" key="5">
    <source>
        <dbReference type="ARBA" id="ARBA00022679"/>
    </source>
</evidence>
<keyword evidence="4 8" id="KW-0032">Aminotransferase</keyword>
<evidence type="ECO:0000256" key="6">
    <source>
        <dbReference type="ARBA" id="ARBA00022898"/>
    </source>
</evidence>